<feature type="compositionally biased region" description="Polar residues" evidence="1">
    <location>
        <begin position="470"/>
        <end position="501"/>
    </location>
</feature>
<dbReference type="GeneID" id="105908710"/>
<evidence type="ECO:0000259" key="2">
    <source>
        <dbReference type="Pfam" id="PF15253"/>
    </source>
</evidence>
<dbReference type="OrthoDB" id="76173at2759"/>
<dbReference type="Proteomes" id="UP000515152">
    <property type="component" value="Chromosome 10"/>
</dbReference>
<feature type="domain" description="STIL coiled coil region" evidence="3">
    <location>
        <begin position="710"/>
        <end position="737"/>
    </location>
</feature>
<feature type="compositionally biased region" description="Low complexity" evidence="1">
    <location>
        <begin position="806"/>
        <end position="817"/>
    </location>
</feature>
<protein>
    <submittedName>
        <fullName evidence="5">SCL-interrupting locus protein homolog</fullName>
    </submittedName>
</protein>
<feature type="region of interest" description="Disordered" evidence="1">
    <location>
        <begin position="628"/>
        <end position="702"/>
    </location>
</feature>
<feature type="region of interest" description="Disordered" evidence="1">
    <location>
        <begin position="907"/>
        <end position="960"/>
    </location>
</feature>
<evidence type="ECO:0000313" key="4">
    <source>
        <dbReference type="Proteomes" id="UP000515152"/>
    </source>
</evidence>
<dbReference type="InterPro" id="IPR058559">
    <property type="entry name" value="PRM_STIL"/>
</dbReference>
<organism evidence="4 5">
    <name type="scientific">Clupea harengus</name>
    <name type="common">Atlantic herring</name>
    <dbReference type="NCBI Taxonomy" id="7950"/>
    <lineage>
        <taxon>Eukaryota</taxon>
        <taxon>Metazoa</taxon>
        <taxon>Chordata</taxon>
        <taxon>Craniata</taxon>
        <taxon>Vertebrata</taxon>
        <taxon>Euteleostomi</taxon>
        <taxon>Actinopterygii</taxon>
        <taxon>Neopterygii</taxon>
        <taxon>Teleostei</taxon>
        <taxon>Clupei</taxon>
        <taxon>Clupeiformes</taxon>
        <taxon>Clupeoidei</taxon>
        <taxon>Clupeidae</taxon>
        <taxon>Clupea</taxon>
    </lineage>
</organism>
<evidence type="ECO:0000256" key="1">
    <source>
        <dbReference type="SAM" id="MobiDB-lite"/>
    </source>
</evidence>
<dbReference type="GO" id="GO:0005815">
    <property type="term" value="C:microtubule organizing center"/>
    <property type="evidence" value="ECO:0007669"/>
    <property type="project" value="TreeGrafter"/>
</dbReference>
<feature type="region of interest" description="Disordered" evidence="1">
    <location>
        <begin position="364"/>
        <end position="430"/>
    </location>
</feature>
<dbReference type="PANTHER" id="PTHR15128:SF0">
    <property type="entry name" value="SCL-INTERRUPTING LOCUS PROTEIN"/>
    <property type="match status" value="1"/>
</dbReference>
<feature type="compositionally biased region" description="Polar residues" evidence="1">
    <location>
        <begin position="382"/>
        <end position="402"/>
    </location>
</feature>
<feature type="region of interest" description="Disordered" evidence="1">
    <location>
        <begin position="736"/>
        <end position="777"/>
    </location>
</feature>
<keyword evidence="4" id="KW-1185">Reference proteome</keyword>
<dbReference type="InterPro" id="IPR026123">
    <property type="entry name" value="STIL"/>
</dbReference>
<reference evidence="5" key="1">
    <citation type="submission" date="2025-08" db="UniProtKB">
        <authorList>
            <consortium name="RefSeq"/>
        </authorList>
    </citation>
    <scope>IDENTIFICATION</scope>
</reference>
<dbReference type="KEGG" id="char:105908710"/>
<name>A0A6P8G4F3_CLUHA</name>
<dbReference type="GO" id="GO:0007052">
    <property type="term" value="P:mitotic spindle organization"/>
    <property type="evidence" value="ECO:0007669"/>
    <property type="project" value="TreeGrafter"/>
</dbReference>
<evidence type="ECO:0000259" key="3">
    <source>
        <dbReference type="Pfam" id="PF25775"/>
    </source>
</evidence>
<feature type="region of interest" description="Disordered" evidence="1">
    <location>
        <begin position="448"/>
        <end position="536"/>
    </location>
</feature>
<proteinExistence type="predicted"/>
<feature type="compositionally biased region" description="Low complexity" evidence="1">
    <location>
        <begin position="511"/>
        <end position="523"/>
    </location>
</feature>
<gene>
    <name evidence="5" type="primary">stil</name>
</gene>
<feature type="compositionally biased region" description="Acidic residues" evidence="1">
    <location>
        <begin position="1106"/>
        <end position="1116"/>
    </location>
</feature>
<dbReference type="AlphaFoldDB" id="A0A6P8G4F3"/>
<evidence type="ECO:0000313" key="5">
    <source>
        <dbReference type="RefSeq" id="XP_031430796.1"/>
    </source>
</evidence>
<dbReference type="Pfam" id="PF15253">
    <property type="entry name" value="STIL_N"/>
    <property type="match status" value="1"/>
</dbReference>
<feature type="compositionally biased region" description="Polar residues" evidence="1">
    <location>
        <begin position="922"/>
        <end position="934"/>
    </location>
</feature>
<feature type="region of interest" description="Disordered" evidence="1">
    <location>
        <begin position="1185"/>
        <end position="1208"/>
    </location>
</feature>
<dbReference type="PANTHER" id="PTHR15128">
    <property type="entry name" value="TAL1 SCL INTERRUPTING LOCUS"/>
    <property type="match status" value="1"/>
</dbReference>
<feature type="compositionally biased region" description="Basic and acidic residues" evidence="1">
    <location>
        <begin position="748"/>
        <end position="761"/>
    </location>
</feature>
<dbReference type="InterPro" id="IPR057731">
    <property type="entry name" value="STIL_N"/>
</dbReference>
<feature type="compositionally biased region" description="Low complexity" evidence="1">
    <location>
        <begin position="940"/>
        <end position="956"/>
    </location>
</feature>
<sequence>MSVKVNLKGLPSRILDVVLKPETIQIDRSFPKFNVAPWDSTPIGEAVMLHLSYYRNPRLHLSEKALRLAYRHARQNNKPQFTCFLLGTFNVDSSDEGVTLSLDRLDPGREKPGSGGRVPSSFLPGDVVVPCLFEARHGSSFTNTVPANYVDDLSASFKILQQNCSSKETVDLSQLLLLRGWLRCVENTDSLSFSLHWAATTTATALQATPVRAIPIIPTALARNLSSPSSLAQPLHTLSQKRGFLTMDQTRKLLLILESDPKVYTLPLVGVWLCGVTHIHSPQVWAWCLRFLYSSSLQERVLTEEGAFLVVLYSLTHRKPEFYQCQPTGSKNPNLDMLLLTSTESLTLYKHVEPNEKKPLSFELQAGGEPQDTQLYKEVMSRTASSRRLSGTTMAATPQNRPSFDHDSGMEEDLSPRPSPNPHPAGEQVRQMRPTVPELSLVMDGSFVAPDATPHLPSLPTLQHKENAGSPRTQTGLNARGQNRRSASPPVNRTVTTTMSSKGHEGSTGCSPPSALSSVSSPPKTGGLPGGSFEPFRQQHPVVHLQSPCSRFSGTTSTPLLPQLCTFPSTPLKSVSKPCSCRHHDTEFSPSYQPQPQPWSETPLPSGLLHQMTPTNPVKASYATESTPLRNCCRSPPQQTPPQGPMYGSPTHLGCLQHSAHSNSHQSHPVQPESQSQGGQSQGGQSQGGQSQGGRLAFPDNGQVNMLPVDAYRILMDQDRQLKLLQAQIQKLLEAQSQRAASSQPSDDPSHQSGEKRDDRSTTQTPTSPDPRKKNSVSIAIGTGASLFCNSTENEWWRDGTPGALSSSSDSHSRQSSPMVRSGTDTNRIKDPEEETRDHDQNRRTSQHMSPGASHSPQSLMLGDSASMCGQFQSPNTDESRSKGVAADQRFFQDLLGQVNSRLQDTLKGEASSSKCEDRTAPSRQTASPLSAVSIQAREASSPSSLSPAPSVKALSQSQTSHQEDQVYSATVKHLEKLGVNFASKDKAMCTNISSSTLAGINPDAVVPRLAVCDLVGASMWTPGCSADLSLEANSIALKYLSDAQLSHLSLRREARRTSNANQPSLGFLSKALAERTGPGLSMLSPTNMSLATHKYMKRYGLIEGGDGEEEDEEDQQEHRDSVLGCSSHMEGSGYSDGVQRVLNITNAPSYQSAPHNSPHLEENQGRILRDVHPAVQVLLHSREHTRKPPSALENQPHLGSMDTQGSVGNFLDLSRLRQLPKLF</sequence>
<feature type="compositionally biased region" description="Low complexity" evidence="1">
    <location>
        <begin position="736"/>
        <end position="747"/>
    </location>
</feature>
<dbReference type="GO" id="GO:0071539">
    <property type="term" value="P:protein localization to centrosome"/>
    <property type="evidence" value="ECO:0007669"/>
    <property type="project" value="TreeGrafter"/>
</dbReference>
<feature type="region of interest" description="Disordered" evidence="1">
    <location>
        <begin position="576"/>
        <end position="614"/>
    </location>
</feature>
<accession>A0A6P8G4F3</accession>
<feature type="region of interest" description="Disordered" evidence="1">
    <location>
        <begin position="799"/>
        <end position="884"/>
    </location>
</feature>
<dbReference type="RefSeq" id="XP_031430796.1">
    <property type="nucleotide sequence ID" value="XM_031574936.2"/>
</dbReference>
<dbReference type="Pfam" id="PF25775">
    <property type="entry name" value="CC_STIL"/>
    <property type="match status" value="1"/>
</dbReference>
<feature type="compositionally biased region" description="Low complexity" evidence="1">
    <location>
        <begin position="657"/>
        <end position="679"/>
    </location>
</feature>
<dbReference type="CTD" id="6491"/>
<feature type="compositionally biased region" description="Polar residues" evidence="1">
    <location>
        <begin position="847"/>
        <end position="859"/>
    </location>
</feature>
<dbReference type="GO" id="GO:0031023">
    <property type="term" value="P:microtubule organizing center organization"/>
    <property type="evidence" value="ECO:0007669"/>
    <property type="project" value="TreeGrafter"/>
</dbReference>
<feature type="compositionally biased region" description="Gly residues" evidence="1">
    <location>
        <begin position="680"/>
        <end position="692"/>
    </location>
</feature>
<feature type="compositionally biased region" description="Basic and acidic residues" evidence="1">
    <location>
        <begin position="827"/>
        <end position="843"/>
    </location>
</feature>
<feature type="domain" description="STIL N-terminal" evidence="2">
    <location>
        <begin position="38"/>
        <end position="383"/>
    </location>
</feature>
<dbReference type="GO" id="GO:0007224">
    <property type="term" value="P:smoothened signaling pathway"/>
    <property type="evidence" value="ECO:0007669"/>
    <property type="project" value="TreeGrafter"/>
</dbReference>
<dbReference type="InterPro" id="IPR057655">
    <property type="entry name" value="STIL_CC"/>
</dbReference>
<feature type="compositionally biased region" description="Polar residues" evidence="1">
    <location>
        <begin position="868"/>
        <end position="877"/>
    </location>
</feature>
<dbReference type="Pfam" id="PF26399">
    <property type="entry name" value="PRM_STIL"/>
    <property type="match status" value="1"/>
</dbReference>
<feature type="region of interest" description="Disordered" evidence="1">
    <location>
        <begin position="1105"/>
        <end position="1131"/>
    </location>
</feature>